<name>A0A1X3J1C3_ECOLX</name>
<comment type="caution">
    <text evidence="2">The sequence shown here is derived from an EMBL/GenBank/DDBJ whole genome shotgun (WGS) entry which is preliminary data.</text>
</comment>
<gene>
    <name evidence="2" type="ORF">ECXG_03252</name>
</gene>
<dbReference type="Pfam" id="PF25754">
    <property type="entry name" value="Gp11_C"/>
    <property type="match status" value="1"/>
</dbReference>
<feature type="domain" description="Gp11 C-terminal" evidence="1">
    <location>
        <begin position="110"/>
        <end position="187"/>
    </location>
</feature>
<reference evidence="2 3" key="1">
    <citation type="submission" date="2010-04" db="EMBL/GenBank/DDBJ databases">
        <title>The Genome Sequence of Escherichia coli TA447.</title>
        <authorList>
            <consortium name="The Broad Institute Genome Sequencing Platform"/>
            <consortium name="The Broad Institute Genome Sequencing Center for Infectious Disease"/>
            <person name="Feldgarden M."/>
            <person name="Gordon D.M."/>
            <person name="Johnson J.R."/>
            <person name="Johnston B.D."/>
            <person name="Young S."/>
            <person name="Zeng Q."/>
            <person name="Koehrsen M."/>
            <person name="Alvarado L."/>
            <person name="Berlin A.M."/>
            <person name="Borenstein D."/>
            <person name="Chapman S.B."/>
            <person name="Chen Z."/>
            <person name="Engels R."/>
            <person name="Freedman E."/>
            <person name="Gellesch M."/>
            <person name="Goldberg J."/>
            <person name="Griggs A."/>
            <person name="Gujja S."/>
            <person name="Heilman E.R."/>
            <person name="Heiman D.I."/>
            <person name="Hepburn T.A."/>
            <person name="Howarth C."/>
            <person name="Jen D."/>
            <person name="Larson L."/>
            <person name="Mehta T."/>
            <person name="Park D."/>
            <person name="Pearson M."/>
            <person name="Richards J."/>
            <person name="Roberts A."/>
            <person name="Saif S."/>
            <person name="Shea T.D."/>
            <person name="Shenoy N."/>
            <person name="Sisk P."/>
            <person name="Stolte C."/>
            <person name="Sykes S.N."/>
            <person name="Walk T."/>
            <person name="White J."/>
            <person name="Yandava C."/>
            <person name="Haas B."/>
            <person name="Henn M.R."/>
            <person name="Nusbaum C."/>
            <person name="Birren B."/>
        </authorList>
    </citation>
    <scope>NUCLEOTIDE SEQUENCE [LARGE SCALE GENOMIC DNA]</scope>
    <source>
        <strain evidence="2 3">TA447</strain>
    </source>
</reference>
<evidence type="ECO:0000259" key="1">
    <source>
        <dbReference type="Pfam" id="PF25754"/>
    </source>
</evidence>
<proteinExistence type="predicted"/>
<organism evidence="2 3">
    <name type="scientific">Escherichia coli TA447</name>
    <dbReference type="NCBI Taxonomy" id="656447"/>
    <lineage>
        <taxon>Bacteria</taxon>
        <taxon>Pseudomonadati</taxon>
        <taxon>Pseudomonadota</taxon>
        <taxon>Gammaproteobacteria</taxon>
        <taxon>Enterobacterales</taxon>
        <taxon>Enterobacteriaceae</taxon>
        <taxon>Escherichia</taxon>
    </lineage>
</organism>
<sequence length="196" mass="21737">MARCVRGLLAPETDIKGILKMIDAKILSGVSTLLHIYGRLTCGVLAEKMNMPPSSMVYFLRDAVDAGMLTECNGFYDVPRPRPVQPVRRNTSKQDAVDDAAWCSFRRSLPWVEGNTIPALAKEFAMGVLTCETVYVVAEVDETMCKQGVPHFTMAYIDIRLGRFIDGLSAWDITGHVLRYLIIDRSPAPVEAQEVA</sequence>
<dbReference type="InterPro" id="IPR057850">
    <property type="entry name" value="Gp11_C"/>
</dbReference>
<dbReference type="Proteomes" id="UP000193942">
    <property type="component" value="Unassembled WGS sequence"/>
</dbReference>
<evidence type="ECO:0000313" key="2">
    <source>
        <dbReference type="EMBL" id="OSK94387.1"/>
    </source>
</evidence>
<dbReference type="AlphaFoldDB" id="A0A1X3J1C3"/>
<evidence type="ECO:0000313" key="3">
    <source>
        <dbReference type="Proteomes" id="UP000193942"/>
    </source>
</evidence>
<accession>A0A1X3J1C3</accession>
<dbReference type="EMBL" id="ADIZ01000017">
    <property type="protein sequence ID" value="OSK94387.1"/>
    <property type="molecule type" value="Genomic_DNA"/>
</dbReference>
<protein>
    <recommendedName>
        <fullName evidence="1">Gp11 C-terminal domain-containing protein</fullName>
    </recommendedName>
</protein>